<reference evidence="3" key="1">
    <citation type="submission" date="2022-02" db="EMBL/GenBank/DDBJ databases">
        <authorList>
            <person name="Henning P.M."/>
            <person name="McCubbin A.G."/>
            <person name="Shore J.S."/>
        </authorList>
    </citation>
    <scope>NUCLEOTIDE SEQUENCE</scope>
    <source>
        <strain evidence="3">F60SS</strain>
        <tissue evidence="3">Leaves</tissue>
    </source>
</reference>
<dbReference type="Gene3D" id="3.60.10.10">
    <property type="entry name" value="Endonuclease/exonuclease/phosphatase"/>
    <property type="match status" value="1"/>
</dbReference>
<dbReference type="EMBL" id="JAKUCV010006774">
    <property type="protein sequence ID" value="KAJ4825970.1"/>
    <property type="molecule type" value="Genomic_DNA"/>
</dbReference>
<dbReference type="Proteomes" id="UP001141552">
    <property type="component" value="Unassembled WGS sequence"/>
</dbReference>
<dbReference type="OrthoDB" id="1729225at2759"/>
<accession>A0A9Q0F6R1</accession>
<dbReference type="InterPro" id="IPR036691">
    <property type="entry name" value="Endo/exonu/phosph_ase_sf"/>
</dbReference>
<feature type="region of interest" description="Disordered" evidence="1">
    <location>
        <begin position="216"/>
        <end position="318"/>
    </location>
</feature>
<dbReference type="Pfam" id="PF14392">
    <property type="entry name" value="zf-CCHC_4"/>
    <property type="match status" value="1"/>
</dbReference>
<protein>
    <recommendedName>
        <fullName evidence="2">Zinc knuckle CX2CX4HX4C domain-containing protein</fullName>
    </recommendedName>
</protein>
<dbReference type="InterPro" id="IPR025836">
    <property type="entry name" value="Zn_knuckle_CX2CX4HX4C"/>
</dbReference>
<comment type="caution">
    <text evidence="3">The sequence shown here is derived from an EMBL/GenBank/DDBJ whole genome shotgun (WGS) entry which is preliminary data.</text>
</comment>
<gene>
    <name evidence="3" type="ORF">Tsubulata_007732</name>
</gene>
<evidence type="ECO:0000259" key="2">
    <source>
        <dbReference type="Pfam" id="PF14392"/>
    </source>
</evidence>
<dbReference type="PANTHER" id="PTHR31286:SF178">
    <property type="entry name" value="DUF4283 DOMAIN-CONTAINING PROTEIN"/>
    <property type="match status" value="1"/>
</dbReference>
<feature type="compositionally biased region" description="Polar residues" evidence="1">
    <location>
        <begin position="302"/>
        <end position="318"/>
    </location>
</feature>
<dbReference type="InterPro" id="IPR040256">
    <property type="entry name" value="At4g02000-like"/>
</dbReference>
<feature type="domain" description="Zinc knuckle CX2CX4HX4C" evidence="2">
    <location>
        <begin position="176"/>
        <end position="201"/>
    </location>
</feature>
<dbReference type="AlphaFoldDB" id="A0A9Q0F6R1"/>
<feature type="compositionally biased region" description="Basic residues" evidence="1">
    <location>
        <begin position="276"/>
        <end position="286"/>
    </location>
</feature>
<proteinExistence type="predicted"/>
<feature type="compositionally biased region" description="Basic and acidic residues" evidence="1">
    <location>
        <begin position="234"/>
        <end position="246"/>
    </location>
</feature>
<feature type="region of interest" description="Disordered" evidence="1">
    <location>
        <begin position="365"/>
        <end position="386"/>
    </location>
</feature>
<sequence>MALSLDFLFPKHPPNHYQPSHWKKSTIDKDREEVLENAEEFFAAKAIRISKTALLERIVSSRGDTSDLAYMLANTPWNVGNAHLVVKEWPALMTWEQVDMSQSVIWVHVHGLPLPQLNAKNVERIGSLFEGMEDFEVEAKNVLYNSDVLRVKTKFLMDKPLTTGFTNIISEDWQPWVKFKYESLPECCFFCGRLGHSLSRCWFRGEDEKQIEYDEPEKGFGPWLQASTPPSRMYVRDPPPKTRAELGADDNAVPPTTVPDFGNSQKEFEPGTTSKLSKKKVNKKKQVWVPVQPDNQPPLMATPQTCSKSDSTTRGNSQNHEVGTAILSIPVLDPNTPSSLPPKNCTNLDDSLTCIGEMATITPCRKRKGDADEGPSLKKQRKNLEDDAATEPSMTILVWNCQGIGRPLTVRALNWLVTKHRPSLIFVMECKQTRQRLEKIRRQLRYDQAEYVERVGLSGGLALWWRNDWNVRVLSSNFNYLHLLVTEGTSDS</sequence>
<evidence type="ECO:0000256" key="1">
    <source>
        <dbReference type="SAM" id="MobiDB-lite"/>
    </source>
</evidence>
<evidence type="ECO:0000313" key="4">
    <source>
        <dbReference type="Proteomes" id="UP001141552"/>
    </source>
</evidence>
<reference evidence="3" key="2">
    <citation type="journal article" date="2023" name="Plants (Basel)">
        <title>Annotation of the Turnera subulata (Passifloraceae) Draft Genome Reveals the S-Locus Evolved after the Divergence of Turneroideae from Passifloroideae in a Stepwise Manner.</title>
        <authorList>
            <person name="Henning P.M."/>
            <person name="Roalson E.H."/>
            <person name="Mir W."/>
            <person name="McCubbin A.G."/>
            <person name="Shore J.S."/>
        </authorList>
    </citation>
    <scope>NUCLEOTIDE SEQUENCE</scope>
    <source>
        <strain evidence="3">F60SS</strain>
    </source>
</reference>
<name>A0A9Q0F6R1_9ROSI</name>
<dbReference type="SUPFAM" id="SSF56219">
    <property type="entry name" value="DNase I-like"/>
    <property type="match status" value="1"/>
</dbReference>
<organism evidence="3 4">
    <name type="scientific">Turnera subulata</name>
    <dbReference type="NCBI Taxonomy" id="218843"/>
    <lineage>
        <taxon>Eukaryota</taxon>
        <taxon>Viridiplantae</taxon>
        <taxon>Streptophyta</taxon>
        <taxon>Embryophyta</taxon>
        <taxon>Tracheophyta</taxon>
        <taxon>Spermatophyta</taxon>
        <taxon>Magnoliopsida</taxon>
        <taxon>eudicotyledons</taxon>
        <taxon>Gunneridae</taxon>
        <taxon>Pentapetalae</taxon>
        <taxon>rosids</taxon>
        <taxon>fabids</taxon>
        <taxon>Malpighiales</taxon>
        <taxon>Passifloraceae</taxon>
        <taxon>Turnera</taxon>
    </lineage>
</organism>
<keyword evidence="4" id="KW-1185">Reference proteome</keyword>
<dbReference type="PANTHER" id="PTHR31286">
    <property type="entry name" value="GLYCINE-RICH CELL WALL STRUCTURAL PROTEIN 1.8-LIKE"/>
    <property type="match status" value="1"/>
</dbReference>
<evidence type="ECO:0000313" key="3">
    <source>
        <dbReference type="EMBL" id="KAJ4825970.1"/>
    </source>
</evidence>